<evidence type="ECO:0000256" key="2">
    <source>
        <dbReference type="ARBA" id="ARBA00008133"/>
    </source>
</evidence>
<dbReference type="EMBL" id="AP011639">
    <property type="protein sequence ID" value="BAL52770.1"/>
    <property type="molecule type" value="Genomic_DNA"/>
</dbReference>
<evidence type="ECO:0000259" key="10">
    <source>
        <dbReference type="Pfam" id="PF02602"/>
    </source>
</evidence>
<dbReference type="GO" id="GO:0006782">
    <property type="term" value="P:protoporphyrinogen IX biosynthetic process"/>
    <property type="evidence" value="ECO:0007669"/>
    <property type="project" value="UniProtKB-UniRule"/>
</dbReference>
<reference evidence="11" key="1">
    <citation type="journal article" date="2005" name="Environ. Microbiol.">
        <title>Genetic and functional properties of uncultivated thermophilic crenarchaeotes from a subsurface gold mine as revealed by analysis of genome fragments.</title>
        <authorList>
            <person name="Nunoura T."/>
            <person name="Hirayama H."/>
            <person name="Takami H."/>
            <person name="Oida H."/>
            <person name="Nishi S."/>
            <person name="Shimamura S."/>
            <person name="Suzuki Y."/>
            <person name="Inagaki F."/>
            <person name="Takai K."/>
            <person name="Nealson K.H."/>
            <person name="Horikoshi K."/>
        </authorList>
    </citation>
    <scope>NUCLEOTIDE SEQUENCE</scope>
</reference>
<organism evidence="11">
    <name type="scientific">uncultured Acidobacteriota bacterium</name>
    <dbReference type="NCBI Taxonomy" id="171953"/>
    <lineage>
        <taxon>Bacteria</taxon>
        <taxon>Pseudomonadati</taxon>
        <taxon>Acidobacteriota</taxon>
        <taxon>environmental samples</taxon>
    </lineage>
</organism>
<dbReference type="CDD" id="cd06578">
    <property type="entry name" value="HemD"/>
    <property type="match status" value="1"/>
</dbReference>
<evidence type="ECO:0000256" key="6">
    <source>
        <dbReference type="ARBA" id="ARBA00037589"/>
    </source>
</evidence>
<comment type="pathway">
    <text evidence="1 9">Porphyrin-containing compound metabolism; protoporphyrin-IX biosynthesis; coproporphyrinogen-III from 5-aminolevulinate: step 3/4.</text>
</comment>
<gene>
    <name evidence="11" type="ORF">HGMM_F03C01C11</name>
</gene>
<accession>H5S9D4</accession>
<evidence type="ECO:0000313" key="11">
    <source>
        <dbReference type="EMBL" id="BAL52770.1"/>
    </source>
</evidence>
<evidence type="ECO:0000256" key="4">
    <source>
        <dbReference type="ARBA" id="ARBA00023239"/>
    </source>
</evidence>
<dbReference type="GO" id="GO:0006780">
    <property type="term" value="P:uroporphyrinogen III biosynthetic process"/>
    <property type="evidence" value="ECO:0007669"/>
    <property type="project" value="UniProtKB-UniRule"/>
</dbReference>
<protein>
    <recommendedName>
        <fullName evidence="7 9">Uroporphyrinogen-III synthase</fullName>
        <ecNumber evidence="3 9">4.2.1.75</ecNumber>
    </recommendedName>
</protein>
<sequence>MRSEFPSHRPCIVLITRPRDQAEELADRLRDAGAHPLIFPTIEIAPPQSWDACDERIRQIADYTDVIFTSPNAVRFFLERCARFFDLAHLRTRTFHAVGPKTAEAIAAYGLTTAPLPEAFDAAHLAAALASEPMASQRRFLFPRGDLAEETLLRRLRAAGLSVDDVIVYRTVKPDPPPEVRQAIWAALARGEIRVVAFFSPSSVRNFLDFFPDFPALFREPQRRPPKIAVIGETTARACQAMGLPVHLRPEAMSGVPPAQALARAILRACLAERSDETA</sequence>
<dbReference type="EC" id="4.2.1.75" evidence="3 9"/>
<dbReference type="Gene3D" id="3.40.50.10090">
    <property type="match status" value="2"/>
</dbReference>
<evidence type="ECO:0000256" key="8">
    <source>
        <dbReference type="ARBA" id="ARBA00048617"/>
    </source>
</evidence>
<evidence type="ECO:0000256" key="5">
    <source>
        <dbReference type="ARBA" id="ARBA00023244"/>
    </source>
</evidence>
<comment type="similarity">
    <text evidence="2 9">Belongs to the uroporphyrinogen-III synthase family.</text>
</comment>
<proteinExistence type="inferred from homology"/>
<reference evidence="11" key="2">
    <citation type="journal article" date="2012" name="PLoS ONE">
        <title>A Deeply Branching Thermophilic Bacterium with an Ancient Acetyl-CoA Pathway Dominates a Subsurface Ecosystem.</title>
        <authorList>
            <person name="Takami H."/>
            <person name="Noguchi H."/>
            <person name="Takaki Y."/>
            <person name="Uchiyama I."/>
            <person name="Toyoda A."/>
            <person name="Nishi S."/>
            <person name="Chee G.-J."/>
            <person name="Arai W."/>
            <person name="Nunoura T."/>
            <person name="Itoh T."/>
            <person name="Hattori M."/>
            <person name="Takai K."/>
        </authorList>
    </citation>
    <scope>NUCLEOTIDE SEQUENCE</scope>
</reference>
<dbReference type="PANTHER" id="PTHR38042:SF1">
    <property type="entry name" value="UROPORPHYRINOGEN-III SYNTHASE, CHLOROPLASTIC"/>
    <property type="match status" value="1"/>
</dbReference>
<dbReference type="InterPro" id="IPR039793">
    <property type="entry name" value="UROS/Hem4"/>
</dbReference>
<keyword evidence="5 9" id="KW-0627">Porphyrin biosynthesis</keyword>
<dbReference type="GO" id="GO:0004852">
    <property type="term" value="F:uroporphyrinogen-III synthase activity"/>
    <property type="evidence" value="ECO:0007669"/>
    <property type="project" value="UniProtKB-UniRule"/>
</dbReference>
<dbReference type="Pfam" id="PF02602">
    <property type="entry name" value="HEM4"/>
    <property type="match status" value="1"/>
</dbReference>
<dbReference type="PANTHER" id="PTHR38042">
    <property type="entry name" value="UROPORPHYRINOGEN-III SYNTHASE, CHLOROPLASTIC"/>
    <property type="match status" value="1"/>
</dbReference>
<evidence type="ECO:0000256" key="7">
    <source>
        <dbReference type="ARBA" id="ARBA00040167"/>
    </source>
</evidence>
<keyword evidence="4 9" id="KW-0456">Lyase</keyword>
<name>H5S9D4_9BACT</name>
<comment type="function">
    <text evidence="6 9">Catalyzes cyclization of the linear tetrapyrrole, hydroxymethylbilane, to the macrocyclic uroporphyrinogen III.</text>
</comment>
<dbReference type="AlphaFoldDB" id="H5S9D4"/>
<evidence type="ECO:0000256" key="3">
    <source>
        <dbReference type="ARBA" id="ARBA00013109"/>
    </source>
</evidence>
<evidence type="ECO:0000256" key="9">
    <source>
        <dbReference type="RuleBase" id="RU366031"/>
    </source>
</evidence>
<evidence type="ECO:0000256" key="1">
    <source>
        <dbReference type="ARBA" id="ARBA00004772"/>
    </source>
</evidence>
<dbReference type="SUPFAM" id="SSF69618">
    <property type="entry name" value="HemD-like"/>
    <property type="match status" value="1"/>
</dbReference>
<feature type="domain" description="Tetrapyrrole biosynthesis uroporphyrinogen III synthase" evidence="10">
    <location>
        <begin position="24"/>
        <end position="251"/>
    </location>
</feature>
<dbReference type="InterPro" id="IPR036108">
    <property type="entry name" value="4pyrrol_syn_uPrphyn_synt_sf"/>
</dbReference>
<dbReference type="InterPro" id="IPR003754">
    <property type="entry name" value="4pyrrol_synth_uPrphyn_synth"/>
</dbReference>
<comment type="catalytic activity">
    <reaction evidence="8 9">
        <text>hydroxymethylbilane = uroporphyrinogen III + H2O</text>
        <dbReference type="Rhea" id="RHEA:18965"/>
        <dbReference type="ChEBI" id="CHEBI:15377"/>
        <dbReference type="ChEBI" id="CHEBI:57308"/>
        <dbReference type="ChEBI" id="CHEBI:57845"/>
        <dbReference type="EC" id="4.2.1.75"/>
    </reaction>
</comment>